<dbReference type="RefSeq" id="XP_003322594.1">
    <property type="nucleotide sequence ID" value="XM_003322546.1"/>
</dbReference>
<reference evidence="2" key="2">
    <citation type="journal article" date="2011" name="Proc. Natl. Acad. Sci. U.S.A.">
        <title>Obligate biotrophy features unraveled by the genomic analysis of rust fungi.</title>
        <authorList>
            <person name="Duplessis S."/>
            <person name="Cuomo C.A."/>
            <person name="Lin Y.-C."/>
            <person name="Aerts A."/>
            <person name="Tisserant E."/>
            <person name="Veneault-Fourrey C."/>
            <person name="Joly D.L."/>
            <person name="Hacquard S."/>
            <person name="Amselem J."/>
            <person name="Cantarel B.L."/>
            <person name="Chiu R."/>
            <person name="Coutinho P.M."/>
            <person name="Feau N."/>
            <person name="Field M."/>
            <person name="Frey P."/>
            <person name="Gelhaye E."/>
            <person name="Goldberg J."/>
            <person name="Grabherr M.G."/>
            <person name="Kodira C.D."/>
            <person name="Kohler A."/>
            <person name="Kuees U."/>
            <person name="Lindquist E.A."/>
            <person name="Lucas S.M."/>
            <person name="Mago R."/>
            <person name="Mauceli E."/>
            <person name="Morin E."/>
            <person name="Murat C."/>
            <person name="Pangilinan J.L."/>
            <person name="Park R."/>
            <person name="Pearson M."/>
            <person name="Quesneville H."/>
            <person name="Rouhier N."/>
            <person name="Sakthikumar S."/>
            <person name="Salamov A.A."/>
            <person name="Schmutz J."/>
            <person name="Selles B."/>
            <person name="Shapiro H."/>
            <person name="Tanguay P."/>
            <person name="Tuskan G.A."/>
            <person name="Henrissat B."/>
            <person name="Van de Peer Y."/>
            <person name="Rouze P."/>
            <person name="Ellis J.G."/>
            <person name="Dodds P.N."/>
            <person name="Schein J.E."/>
            <person name="Zhong S."/>
            <person name="Hamelin R.C."/>
            <person name="Grigoriev I.V."/>
            <person name="Szabo L.J."/>
            <person name="Martin F."/>
        </authorList>
    </citation>
    <scope>NUCLEOTIDE SEQUENCE [LARGE SCALE GENOMIC DNA]</scope>
    <source>
        <strain evidence="2">CRL 75-36-700-3 / race SCCL</strain>
    </source>
</reference>
<keyword evidence="2" id="KW-1185">Reference proteome</keyword>
<protein>
    <submittedName>
        <fullName evidence="1">Uncharacterized protein</fullName>
    </submittedName>
</protein>
<gene>
    <name evidence="1" type="ORF">PGTG_04131</name>
</gene>
<evidence type="ECO:0000313" key="1">
    <source>
        <dbReference type="EMBL" id="EFP78175.1"/>
    </source>
</evidence>
<evidence type="ECO:0000313" key="2">
    <source>
        <dbReference type="Proteomes" id="UP000008783"/>
    </source>
</evidence>
<dbReference type="EMBL" id="DS178269">
    <property type="protein sequence ID" value="EFP78175.1"/>
    <property type="molecule type" value="Genomic_DNA"/>
</dbReference>
<dbReference type="Proteomes" id="UP000008783">
    <property type="component" value="Unassembled WGS sequence"/>
</dbReference>
<dbReference type="AlphaFoldDB" id="E3K1K0"/>
<dbReference type="KEGG" id="pgr:PGTG_04131"/>
<dbReference type="OrthoDB" id="2246127at2759"/>
<dbReference type="HOGENOM" id="CLU_004591_1_2_1"/>
<dbReference type="InParanoid" id="E3K1K0"/>
<dbReference type="PANTHER" id="PTHR31912">
    <property type="entry name" value="IP13529P"/>
    <property type="match status" value="1"/>
</dbReference>
<dbReference type="STRING" id="418459.E3K1K0"/>
<reference key="1">
    <citation type="submission" date="2007-01" db="EMBL/GenBank/DDBJ databases">
        <title>The Genome Sequence of Puccinia graminis f. sp. tritici Strain CRL 75-36-700-3.</title>
        <authorList>
            <consortium name="The Broad Institute Genome Sequencing Platform"/>
            <person name="Birren B."/>
            <person name="Lander E."/>
            <person name="Galagan J."/>
            <person name="Nusbaum C."/>
            <person name="Devon K."/>
            <person name="Cuomo C."/>
            <person name="Jaffe D."/>
            <person name="Butler J."/>
            <person name="Alvarez P."/>
            <person name="Gnerre S."/>
            <person name="Grabherr M."/>
            <person name="Mauceli E."/>
            <person name="Brockman W."/>
            <person name="Young S."/>
            <person name="LaButti K."/>
            <person name="Sykes S."/>
            <person name="DeCaprio D."/>
            <person name="Crawford M."/>
            <person name="Koehrsen M."/>
            <person name="Engels R."/>
            <person name="Montgomery P."/>
            <person name="Pearson M."/>
            <person name="Howarth C."/>
            <person name="Larson L."/>
            <person name="White J."/>
            <person name="Zeng Q."/>
            <person name="Kodira C."/>
            <person name="Yandava C."/>
            <person name="Alvarado L."/>
            <person name="O'Leary S."/>
            <person name="Szabo L."/>
            <person name="Dean R."/>
            <person name="Schein J."/>
        </authorList>
    </citation>
    <scope>NUCLEOTIDE SEQUENCE</scope>
    <source>
        <strain>CRL 75-36-700-3</strain>
    </source>
</reference>
<sequence length="821" mass="94621">MAEPGGNQDLEEADGEGDRTLGDVGWFPFREKTYLVGMLLMGHMHNLMSVQDFDKVRTLWRHFGTTIPHWTTLRRARATIRSMLNMNMIYRLSLFDNKCYSLSLQQTIAMDMSNPIVNKHLDFYPEDTYGFNIYKLSQSLKWREDFPADLRVQMVEVQSKHYYIYEPIELEDKLIVIPVYFYMFQGELYSKCVKPKTRVTRDKNNQPHNYLIIPQDLPFDSPDLMVIPCSRFAKIYSEIFMLGGVPCSTWCENAIWGTKMGKSKKIELPNPWRAKAKGRIIRHVPITLYADDTSGNRSKQWNKHISYYYTLSGLPPNMTNQQYNCHFLATSNTAGALELADQIVDELNVLATEGFNAYDAGLKEDVLVMTMVLCFLGDSPMHAEIANTPMPSVSLNPCRMCDLSAPCKDSKSTLEYVNNFLGKDHEGRMIPFNLRKWEDTITNTHALWKIGKTRSKKLFDSRSIEYGVRDGINRACLMIIKDRKASKTKKEQINQMHKDNSPKLFSPILRLKGFDGCKDTPVEILHVVLLGVVKYLLRDFMMTTIKPKHLPQLIASWDSFIVQPLELGQIQGKYFVKHYKSLVGKHFRIVMQMAPFVLFQFMTEEQRRLWTALCQLTPLVFQTSIPDMAKYLNTLKDRLDLFLYLLIQMSAQWVNKPKFHMLLHLPDSIKRFGPASLVATEKFESFNGILRNASVHSNRHCPGRDLAISFANYECMRALGSGAKLFNHIDNRYFYASPQVTSMFRDPMIQKSMGFNDRLINTSPTITATYMSKKAEKTAAYSIPPHLKEAYPNKTIKPVESLKLDPHKVLTRNTFVQVKQA</sequence>
<dbReference type="OMA" id="TYQLHFL"/>
<dbReference type="VEuPathDB" id="FungiDB:PGTG_04131"/>
<name>E3K1K0_PUCGT</name>
<organism evidence="1 2">
    <name type="scientific">Puccinia graminis f. sp. tritici (strain CRL 75-36-700-3 / race SCCL)</name>
    <name type="common">Black stem rust fungus</name>
    <dbReference type="NCBI Taxonomy" id="418459"/>
    <lineage>
        <taxon>Eukaryota</taxon>
        <taxon>Fungi</taxon>
        <taxon>Dikarya</taxon>
        <taxon>Basidiomycota</taxon>
        <taxon>Pucciniomycotina</taxon>
        <taxon>Pucciniomycetes</taxon>
        <taxon>Pucciniales</taxon>
        <taxon>Pucciniaceae</taxon>
        <taxon>Puccinia</taxon>
    </lineage>
</organism>
<proteinExistence type="predicted"/>
<accession>E3K1K0</accession>
<dbReference type="PANTHER" id="PTHR31912:SF34">
    <property type="entry name" value="NOTOCHORD-RELATED PROTEIN"/>
    <property type="match status" value="1"/>
</dbReference>
<dbReference type="GeneID" id="10541805"/>